<evidence type="ECO:0000256" key="1">
    <source>
        <dbReference type="SAM" id="MobiDB-lite"/>
    </source>
</evidence>
<organism evidence="2 3">
    <name type="scientific">Streptomyces tardus</name>
    <dbReference type="NCBI Taxonomy" id="2780544"/>
    <lineage>
        <taxon>Bacteria</taxon>
        <taxon>Bacillati</taxon>
        <taxon>Actinomycetota</taxon>
        <taxon>Actinomycetes</taxon>
        <taxon>Kitasatosporales</taxon>
        <taxon>Streptomycetaceae</taxon>
        <taxon>Streptomyces</taxon>
    </lineage>
</organism>
<dbReference type="Proteomes" id="UP000694501">
    <property type="component" value="Unassembled WGS sequence"/>
</dbReference>
<dbReference type="EMBL" id="JAELVF020000001">
    <property type="protein sequence ID" value="MBU7597349.1"/>
    <property type="molecule type" value="Genomic_DNA"/>
</dbReference>
<reference evidence="2" key="1">
    <citation type="submission" date="2021-06" db="EMBL/GenBank/DDBJ databases">
        <title>Sequencing of actinobacteria type strains.</title>
        <authorList>
            <person name="Nguyen G.-S."/>
            <person name="Wentzel A."/>
        </authorList>
    </citation>
    <scope>NUCLEOTIDE SEQUENCE</scope>
    <source>
        <strain evidence="2">P38-E01</strain>
    </source>
</reference>
<comment type="caution">
    <text evidence="2">The sequence shown here is derived from an EMBL/GenBank/DDBJ whole genome shotgun (WGS) entry which is preliminary data.</text>
</comment>
<name>A0A949N3Y4_9ACTN</name>
<gene>
    <name evidence="2" type="ORF">JGS22_006800</name>
</gene>
<sequence length="365" mass="38747">MRPADVREDGLEVLARLAAEGATGALFGEAGAVYIQAGQVVHAESPAAPTVGELLVRAGRTAAEAWQSALRQSERRGRVAHALLADGRVPRGQLEICHLGALYDAAWFALGGDLGPLRFRPGADHWLGAIRPVPAAVVEREVRRRCRLLNAPPQPCAAATVRPSRTALAARAAGRPWRSAGLPAVPPRRLPVLTAADGTRSATDIARLLGRPTFHVLLDVRRLANAGYLEPAHAQWPASADGDAARRPVLPRRVKEPTAYAAGWARYALPGSDSVRDTGPDSVRDGGRDTGRDGGREAAHRPDHRRANGHLRVPDAAPRPGPAARGRTPDHAAAVGPDLAPDSVRGAEPDIALLRRVRDALEEKL</sequence>
<dbReference type="RefSeq" id="WP_211041541.1">
    <property type="nucleotide sequence ID" value="NZ_JAELVF020000001.1"/>
</dbReference>
<feature type="compositionally biased region" description="Low complexity" evidence="1">
    <location>
        <begin position="314"/>
        <end position="326"/>
    </location>
</feature>
<feature type="compositionally biased region" description="Basic and acidic residues" evidence="1">
    <location>
        <begin position="274"/>
        <end position="301"/>
    </location>
</feature>
<proteinExistence type="predicted"/>
<evidence type="ECO:0000313" key="2">
    <source>
        <dbReference type="EMBL" id="MBU7597349.1"/>
    </source>
</evidence>
<keyword evidence="3" id="KW-1185">Reference proteome</keyword>
<protein>
    <submittedName>
        <fullName evidence="2">Uncharacterized protein</fullName>
    </submittedName>
</protein>
<accession>A0A949N3Y4</accession>
<evidence type="ECO:0000313" key="3">
    <source>
        <dbReference type="Proteomes" id="UP000694501"/>
    </source>
</evidence>
<feature type="region of interest" description="Disordered" evidence="1">
    <location>
        <begin position="270"/>
        <end position="348"/>
    </location>
</feature>
<dbReference type="AlphaFoldDB" id="A0A949N3Y4"/>